<comment type="subcellular location">
    <subcellularLocation>
        <location evidence="1">Mitochondrion</location>
    </subcellularLocation>
</comment>
<evidence type="ECO:0000256" key="2">
    <source>
        <dbReference type="ARBA" id="ARBA00010492"/>
    </source>
</evidence>
<dbReference type="InterPro" id="IPR019083">
    <property type="entry name" value="SAM_Ribosomal_mS41"/>
</dbReference>
<evidence type="ECO:0000256" key="1">
    <source>
        <dbReference type="ARBA" id="ARBA00004173"/>
    </source>
</evidence>
<evidence type="ECO:0000313" key="7">
    <source>
        <dbReference type="Proteomes" id="UP001283341"/>
    </source>
</evidence>
<dbReference type="CDD" id="cd09487">
    <property type="entry name" value="SAM_superfamily"/>
    <property type="match status" value="1"/>
</dbReference>
<dbReference type="Pfam" id="PF09597">
    <property type="entry name" value="SAM_Ribosomal_mS41"/>
    <property type="match status" value="1"/>
</dbReference>
<reference evidence="6" key="1">
    <citation type="journal article" date="2023" name="Mol. Phylogenet. Evol.">
        <title>Genome-scale phylogeny and comparative genomics of the fungal order Sordariales.</title>
        <authorList>
            <person name="Hensen N."/>
            <person name="Bonometti L."/>
            <person name="Westerberg I."/>
            <person name="Brannstrom I.O."/>
            <person name="Guillou S."/>
            <person name="Cros-Aarteil S."/>
            <person name="Calhoun S."/>
            <person name="Haridas S."/>
            <person name="Kuo A."/>
            <person name="Mondo S."/>
            <person name="Pangilinan J."/>
            <person name="Riley R."/>
            <person name="LaButti K."/>
            <person name="Andreopoulos B."/>
            <person name="Lipzen A."/>
            <person name="Chen C."/>
            <person name="Yan M."/>
            <person name="Daum C."/>
            <person name="Ng V."/>
            <person name="Clum A."/>
            <person name="Steindorff A."/>
            <person name="Ohm R.A."/>
            <person name="Martin F."/>
            <person name="Silar P."/>
            <person name="Natvig D.O."/>
            <person name="Lalanne C."/>
            <person name="Gautier V."/>
            <person name="Ament-Velasquez S.L."/>
            <person name="Kruys A."/>
            <person name="Hutchinson M.I."/>
            <person name="Powell A.J."/>
            <person name="Barry K."/>
            <person name="Miller A.N."/>
            <person name="Grigoriev I.V."/>
            <person name="Debuchy R."/>
            <person name="Gladieux P."/>
            <person name="Hiltunen Thoren M."/>
            <person name="Johannesson H."/>
        </authorList>
    </citation>
    <scope>NUCLEOTIDE SEQUENCE</scope>
    <source>
        <strain evidence="6">CBS 118394</strain>
    </source>
</reference>
<dbReference type="SUPFAM" id="SSF47769">
    <property type="entry name" value="SAM/Pointed domain"/>
    <property type="match status" value="1"/>
</dbReference>
<protein>
    <recommendedName>
        <fullName evidence="4">Small ribosomal subunit protein mS41</fullName>
    </recommendedName>
</protein>
<dbReference type="EMBL" id="JAUEDM010000002">
    <property type="protein sequence ID" value="KAK3326313.1"/>
    <property type="molecule type" value="Genomic_DNA"/>
</dbReference>
<comment type="similarity">
    <text evidence="2">Belongs to the mitochondrion-specific ribosomal protein mS41 family.</text>
</comment>
<dbReference type="SMART" id="SM01238">
    <property type="entry name" value="IGR"/>
    <property type="match status" value="1"/>
</dbReference>
<feature type="domain" description="Small ribosomal subunit protein mS41 SAM" evidence="5">
    <location>
        <begin position="57"/>
        <end position="113"/>
    </location>
</feature>
<keyword evidence="3" id="KW-0496">Mitochondrion</keyword>
<evidence type="ECO:0000313" key="6">
    <source>
        <dbReference type="EMBL" id="KAK3326313.1"/>
    </source>
</evidence>
<dbReference type="Proteomes" id="UP001283341">
    <property type="component" value="Unassembled WGS sequence"/>
</dbReference>
<dbReference type="InterPro" id="IPR039603">
    <property type="entry name" value="Ribosomal_mS41"/>
</dbReference>
<gene>
    <name evidence="6" type="ORF">B0H66DRAFT_155545</name>
</gene>
<evidence type="ECO:0000256" key="4">
    <source>
        <dbReference type="ARBA" id="ARBA00035129"/>
    </source>
</evidence>
<dbReference type="PANTHER" id="PTHR28235">
    <property type="entry name" value="PROTEIN FYV4, MITOCHONDRIAL"/>
    <property type="match status" value="1"/>
</dbReference>
<accession>A0AAE0MC61</accession>
<dbReference type="InterPro" id="IPR013761">
    <property type="entry name" value="SAM/pointed_sf"/>
</dbReference>
<dbReference type="GO" id="GO:0005739">
    <property type="term" value="C:mitochondrion"/>
    <property type="evidence" value="ECO:0007669"/>
    <property type="project" value="UniProtKB-SubCell"/>
</dbReference>
<organism evidence="6 7">
    <name type="scientific">Apodospora peruviana</name>
    <dbReference type="NCBI Taxonomy" id="516989"/>
    <lineage>
        <taxon>Eukaryota</taxon>
        <taxon>Fungi</taxon>
        <taxon>Dikarya</taxon>
        <taxon>Ascomycota</taxon>
        <taxon>Pezizomycotina</taxon>
        <taxon>Sordariomycetes</taxon>
        <taxon>Sordariomycetidae</taxon>
        <taxon>Sordariales</taxon>
        <taxon>Lasiosphaeriaceae</taxon>
        <taxon>Apodospora</taxon>
    </lineage>
</organism>
<sequence length="237" mass="27083">MKTSRVTSALGLLFRPCTTTPITRLAPDLWAQTRWLHENAQRQLPAVPAPIPFVPDVETFLTLIGRGLKQHASKFPTWEALFSLTSEQLRELGVEPPRTRRYLLQWRQKFREGRFGIGGDLKHVDNGVAELKVYEYLEDPLTPVRYVVNVPAGTKLDQLPREELTRVDGYKVQGIHTIVGPYALPTKNGGSRIKVTEGMWEDKRGHKVDGGERRRAEVRFKRGVAERKALREKQGFY</sequence>
<evidence type="ECO:0000259" key="5">
    <source>
        <dbReference type="SMART" id="SM01238"/>
    </source>
</evidence>
<dbReference type="PANTHER" id="PTHR28235:SF1">
    <property type="entry name" value="SMALL RIBOSOMAL SUBUNIT PROTEIN MS41"/>
    <property type="match status" value="1"/>
</dbReference>
<dbReference type="AlphaFoldDB" id="A0AAE0MC61"/>
<keyword evidence="7" id="KW-1185">Reference proteome</keyword>
<comment type="caution">
    <text evidence="6">The sequence shown here is derived from an EMBL/GenBank/DDBJ whole genome shotgun (WGS) entry which is preliminary data.</text>
</comment>
<evidence type="ECO:0000256" key="3">
    <source>
        <dbReference type="ARBA" id="ARBA00023128"/>
    </source>
</evidence>
<proteinExistence type="inferred from homology"/>
<reference evidence="6" key="2">
    <citation type="submission" date="2023-06" db="EMBL/GenBank/DDBJ databases">
        <authorList>
            <consortium name="Lawrence Berkeley National Laboratory"/>
            <person name="Haridas S."/>
            <person name="Hensen N."/>
            <person name="Bonometti L."/>
            <person name="Westerberg I."/>
            <person name="Brannstrom I.O."/>
            <person name="Guillou S."/>
            <person name="Cros-Aarteil S."/>
            <person name="Calhoun S."/>
            <person name="Kuo A."/>
            <person name="Mondo S."/>
            <person name="Pangilinan J."/>
            <person name="Riley R."/>
            <person name="Labutti K."/>
            <person name="Andreopoulos B."/>
            <person name="Lipzen A."/>
            <person name="Chen C."/>
            <person name="Yanf M."/>
            <person name="Daum C."/>
            <person name="Ng V."/>
            <person name="Clum A."/>
            <person name="Steindorff A."/>
            <person name="Ohm R."/>
            <person name="Martin F."/>
            <person name="Silar P."/>
            <person name="Natvig D."/>
            <person name="Lalanne C."/>
            <person name="Gautier V."/>
            <person name="Ament-Velasquez S.L."/>
            <person name="Kruys A."/>
            <person name="Hutchinson M.I."/>
            <person name="Powell A.J."/>
            <person name="Barry K."/>
            <person name="Miller A.N."/>
            <person name="Grigoriev I.V."/>
            <person name="Debuchy R."/>
            <person name="Gladieux P."/>
            <person name="Thoren M.H."/>
            <person name="Johannesson H."/>
        </authorList>
    </citation>
    <scope>NUCLEOTIDE SEQUENCE</scope>
    <source>
        <strain evidence="6">CBS 118394</strain>
    </source>
</reference>
<name>A0AAE0MC61_9PEZI</name>